<evidence type="ECO:0000313" key="2">
    <source>
        <dbReference type="Proteomes" id="UP000824533"/>
    </source>
</evidence>
<gene>
    <name evidence="1" type="ORF">K1T71_010705</name>
</gene>
<organism evidence="1 2">
    <name type="scientific">Dendrolimus kikuchii</name>
    <dbReference type="NCBI Taxonomy" id="765133"/>
    <lineage>
        <taxon>Eukaryota</taxon>
        <taxon>Metazoa</taxon>
        <taxon>Ecdysozoa</taxon>
        <taxon>Arthropoda</taxon>
        <taxon>Hexapoda</taxon>
        <taxon>Insecta</taxon>
        <taxon>Pterygota</taxon>
        <taxon>Neoptera</taxon>
        <taxon>Endopterygota</taxon>
        <taxon>Lepidoptera</taxon>
        <taxon>Glossata</taxon>
        <taxon>Ditrysia</taxon>
        <taxon>Bombycoidea</taxon>
        <taxon>Lasiocampidae</taxon>
        <taxon>Dendrolimus</taxon>
    </lineage>
</organism>
<protein>
    <submittedName>
        <fullName evidence="1">Uncharacterized protein</fullName>
    </submittedName>
</protein>
<dbReference type="EMBL" id="CM034405">
    <property type="protein sequence ID" value="KAJ0173556.1"/>
    <property type="molecule type" value="Genomic_DNA"/>
</dbReference>
<name>A0ACC1CQ10_9NEOP</name>
<dbReference type="Proteomes" id="UP000824533">
    <property type="component" value="Linkage Group LG19"/>
</dbReference>
<keyword evidence="2" id="KW-1185">Reference proteome</keyword>
<accession>A0ACC1CQ10</accession>
<sequence length="287" mass="33529">MVVKAYIDQNTCVYSILACVFLTFSYVASLYIWSSKLSRDHPSVIKRRFFSVTVMMFLAPYFTQYFLTEDTLSRGDLYEQLGLKWSGIFYALVVPLFLTVILFLGPLTMQFLSGVLKFYAEPVYWMSCWRDLIWIRNYVMAPLSEEWVFRACMVPLLLQCLKPFTAVFVGPLLFGIAHFHHMFEKIKTGYDFKTALLISSFQFMYTSLFGVYSAYLFVRTGHFVAPLVVHMFCNHMGFPNFGEVFEYPPLQRIFIVCNFLIGFGIWCCLIVPLTSPDIYNNKLHWRT</sequence>
<reference evidence="1 2" key="1">
    <citation type="journal article" date="2021" name="Front. Genet.">
        <title>Chromosome-Level Genome Assembly Reveals Significant Gene Expansion in the Toll and IMD Signaling Pathways of Dendrolimus kikuchii.</title>
        <authorList>
            <person name="Zhou J."/>
            <person name="Wu P."/>
            <person name="Xiong Z."/>
            <person name="Liu N."/>
            <person name="Zhao N."/>
            <person name="Ji M."/>
            <person name="Qiu Y."/>
            <person name="Yang B."/>
        </authorList>
    </citation>
    <scope>NUCLEOTIDE SEQUENCE [LARGE SCALE GENOMIC DNA]</scope>
    <source>
        <strain evidence="1">Ann1</strain>
    </source>
</reference>
<proteinExistence type="predicted"/>
<evidence type="ECO:0000313" key="1">
    <source>
        <dbReference type="EMBL" id="KAJ0173556.1"/>
    </source>
</evidence>
<comment type="caution">
    <text evidence="1">The sequence shown here is derived from an EMBL/GenBank/DDBJ whole genome shotgun (WGS) entry which is preliminary data.</text>
</comment>